<dbReference type="PANTHER" id="PTHR42865:SF1">
    <property type="entry name" value="AEROBIC C4-DICARBOXYLATE TRANSPORT PROTEIN"/>
    <property type="match status" value="1"/>
</dbReference>
<dbReference type="EMBL" id="BANI01000037">
    <property type="protein sequence ID" value="GAN95769.1"/>
    <property type="molecule type" value="Genomic_DNA"/>
</dbReference>
<dbReference type="GO" id="GO:0015366">
    <property type="term" value="F:malate:proton symporter activity"/>
    <property type="evidence" value="ECO:0007669"/>
    <property type="project" value="TreeGrafter"/>
</dbReference>
<dbReference type="PRINTS" id="PR00173">
    <property type="entry name" value="EDTRNSPORT"/>
</dbReference>
<dbReference type="SUPFAM" id="SSF118215">
    <property type="entry name" value="Proton glutamate symport protein"/>
    <property type="match status" value="1"/>
</dbReference>
<evidence type="ECO:0000256" key="8">
    <source>
        <dbReference type="ARBA" id="ARBA00023136"/>
    </source>
</evidence>
<dbReference type="PANTHER" id="PTHR42865">
    <property type="entry name" value="PROTON/GLUTAMATE-ASPARTATE SYMPORTER"/>
    <property type="match status" value="1"/>
</dbReference>
<dbReference type="InterPro" id="IPR036458">
    <property type="entry name" value="Na:dicarbo_symporter_sf"/>
</dbReference>
<feature type="compositionally biased region" description="Low complexity" evidence="9">
    <location>
        <begin position="445"/>
        <end position="464"/>
    </location>
</feature>
<evidence type="ECO:0000256" key="5">
    <source>
        <dbReference type="ARBA" id="ARBA00022692"/>
    </source>
</evidence>
<dbReference type="PROSITE" id="PS00713">
    <property type="entry name" value="NA_DICARBOXYL_SYMP_1"/>
    <property type="match status" value="1"/>
</dbReference>
<accession>A0A0D6PX77</accession>
<dbReference type="GO" id="GO:0070778">
    <property type="term" value="P:L-aspartate transmembrane transport"/>
    <property type="evidence" value="ECO:0007669"/>
    <property type="project" value="TreeGrafter"/>
</dbReference>
<evidence type="ECO:0000313" key="12">
    <source>
        <dbReference type="Proteomes" id="UP000032675"/>
    </source>
</evidence>
<dbReference type="GO" id="GO:0015138">
    <property type="term" value="F:fumarate transmembrane transporter activity"/>
    <property type="evidence" value="ECO:0007669"/>
    <property type="project" value="TreeGrafter"/>
</dbReference>
<dbReference type="GO" id="GO:0015141">
    <property type="term" value="F:succinate transmembrane transporter activity"/>
    <property type="evidence" value="ECO:0007669"/>
    <property type="project" value="TreeGrafter"/>
</dbReference>
<dbReference type="Pfam" id="PF00375">
    <property type="entry name" value="SDF"/>
    <property type="match status" value="1"/>
</dbReference>
<dbReference type="Gene3D" id="1.10.3860.10">
    <property type="entry name" value="Sodium:dicarboxylate symporter"/>
    <property type="match status" value="1"/>
</dbReference>
<comment type="caution">
    <text evidence="11">The sequence shown here is derived from an EMBL/GenBank/DDBJ whole genome shotgun (WGS) entry which is preliminary data.</text>
</comment>
<evidence type="ECO:0000256" key="6">
    <source>
        <dbReference type="ARBA" id="ARBA00022847"/>
    </source>
</evidence>
<comment type="subcellular location">
    <subcellularLocation>
        <location evidence="1">Cell inner membrane</location>
        <topology evidence="1">Multi-pass membrane protein</topology>
    </subcellularLocation>
</comment>
<dbReference type="Proteomes" id="UP000032675">
    <property type="component" value="Unassembled WGS sequence"/>
</dbReference>
<keyword evidence="7 10" id="KW-1133">Transmembrane helix</keyword>
<sequence>MPEETQTCPQARPARRGSLFRSLYAQVVIAVVAGIALGYFCPHAAVTLKPLGDGFIRLVKMVIPPVIFLTVVTGVASLSDLGQAGRLAAKAMVYFLTFSSLALVVGMVMANIVRPGAHIHADPATLDTHAVAAFTARAQAHSFSDFLLNIIPDTVVSAFVSGDILQVLLIAILFSISLSHMGAKGHAILSLLKQLTQLVFGVVRLVMYAAPIGALGAMAFTIGRFGIGSVLHLAFLVATFYATSALFILVVLGAVARWNGFRILPLLAYLREELLIVLGTSSSESALPSLMTRMENAGCAPSVVGLVVPMGYSFNLDGTNIYMSLSALFIAQATDVHLGLGQQVSLLLVAMISSKGAAGVTGAGFVTLAATLAVVPDVPVAGMGLILGIDRFMSECRSLTNIIGNAVATIVLARWEGALDTERLAAALSGRISDTQADTPIMTDAGAVSGSSPARAAPSPSHSS</sequence>
<evidence type="ECO:0000256" key="2">
    <source>
        <dbReference type="ARBA" id="ARBA00006148"/>
    </source>
</evidence>
<evidence type="ECO:0000256" key="3">
    <source>
        <dbReference type="ARBA" id="ARBA00022448"/>
    </source>
</evidence>
<proteinExistence type="inferred from homology"/>
<dbReference type="FunFam" id="1.10.3860.10:FF:000001">
    <property type="entry name" value="C4-dicarboxylate transport protein"/>
    <property type="match status" value="1"/>
</dbReference>
<dbReference type="PROSITE" id="PS00714">
    <property type="entry name" value="NA_DICARBOXYL_SYMP_2"/>
    <property type="match status" value="1"/>
</dbReference>
<keyword evidence="5 10" id="KW-0812">Transmembrane</keyword>
<name>A0A0D6PX77_KOMEU</name>
<dbReference type="RefSeq" id="WP_048850360.1">
    <property type="nucleotide sequence ID" value="NZ_BANI01000037.1"/>
</dbReference>
<evidence type="ECO:0000256" key="1">
    <source>
        <dbReference type="ARBA" id="ARBA00004429"/>
    </source>
</evidence>
<feature type="transmembrane region" description="Helical" evidence="10">
    <location>
        <begin position="23"/>
        <end position="46"/>
    </location>
</feature>
<dbReference type="AlphaFoldDB" id="A0A0D6PX77"/>
<dbReference type="GO" id="GO:0005886">
    <property type="term" value="C:plasma membrane"/>
    <property type="evidence" value="ECO:0007669"/>
    <property type="project" value="UniProtKB-SubCell"/>
</dbReference>
<evidence type="ECO:0000256" key="10">
    <source>
        <dbReference type="SAM" id="Phobius"/>
    </source>
</evidence>
<feature type="transmembrane region" description="Helical" evidence="10">
    <location>
        <begin position="234"/>
        <end position="256"/>
    </location>
</feature>
<reference evidence="11 12" key="1">
    <citation type="submission" date="2012-11" db="EMBL/GenBank/DDBJ databases">
        <title>Whole genome sequence of Gluconacetobacter europaeus NBRC3261.</title>
        <authorList>
            <person name="Azuma Y."/>
            <person name="Higashiura N."/>
            <person name="Hirakawa H."/>
            <person name="Matsushita K."/>
        </authorList>
    </citation>
    <scope>NUCLEOTIDE SEQUENCE [LARGE SCALE GENOMIC DNA]</scope>
    <source>
        <strain evidence="11 12">NBRC 3261</strain>
    </source>
</reference>
<evidence type="ECO:0000256" key="7">
    <source>
        <dbReference type="ARBA" id="ARBA00022989"/>
    </source>
</evidence>
<organism evidence="11 12">
    <name type="scientific">Komagataeibacter europaeus NBRC 3261</name>
    <dbReference type="NCBI Taxonomy" id="1234669"/>
    <lineage>
        <taxon>Bacteria</taxon>
        <taxon>Pseudomonadati</taxon>
        <taxon>Pseudomonadota</taxon>
        <taxon>Alphaproteobacteria</taxon>
        <taxon>Acetobacterales</taxon>
        <taxon>Acetobacteraceae</taxon>
        <taxon>Komagataeibacter</taxon>
    </lineage>
</organism>
<evidence type="ECO:0000256" key="4">
    <source>
        <dbReference type="ARBA" id="ARBA00022475"/>
    </source>
</evidence>
<feature type="transmembrane region" description="Helical" evidence="10">
    <location>
        <begin position="91"/>
        <end position="113"/>
    </location>
</feature>
<feature type="transmembrane region" description="Helical" evidence="10">
    <location>
        <begin position="198"/>
        <end position="222"/>
    </location>
</feature>
<comment type="similarity">
    <text evidence="2">Belongs to the dicarboxylate/amino acid:cation symporter (DAACS) (TC 2.A.23) family.</text>
</comment>
<dbReference type="NCBIfam" id="NF002461">
    <property type="entry name" value="PRK01663.1"/>
    <property type="match status" value="1"/>
</dbReference>
<keyword evidence="3" id="KW-0813">Transport</keyword>
<gene>
    <name evidence="11" type="ORF">Geu3261_0037_015</name>
</gene>
<keyword evidence="6" id="KW-0769">Symport</keyword>
<dbReference type="InterPro" id="IPR018107">
    <property type="entry name" value="Na-dicarboxylate_symporter_CS"/>
</dbReference>
<feature type="transmembrane region" description="Helical" evidence="10">
    <location>
        <begin position="58"/>
        <end position="79"/>
    </location>
</feature>
<evidence type="ECO:0000313" key="11">
    <source>
        <dbReference type="EMBL" id="GAN95769.1"/>
    </source>
</evidence>
<keyword evidence="4" id="KW-1003">Cell membrane</keyword>
<feature type="region of interest" description="Disordered" evidence="9">
    <location>
        <begin position="442"/>
        <end position="464"/>
    </location>
</feature>
<protein>
    <submittedName>
        <fullName evidence="11">Sodium:dicarboxylate symporter/C4-dicarboxylate transporter</fullName>
    </submittedName>
</protein>
<dbReference type="InterPro" id="IPR001991">
    <property type="entry name" value="Na-dicarboxylate_symporter"/>
</dbReference>
<keyword evidence="8 10" id="KW-0472">Membrane</keyword>
<evidence type="ECO:0000256" key="9">
    <source>
        <dbReference type="SAM" id="MobiDB-lite"/>
    </source>
</evidence>
<feature type="transmembrane region" description="Helical" evidence="10">
    <location>
        <begin position="155"/>
        <end position="178"/>
    </location>
</feature>